<dbReference type="InterPro" id="IPR023313">
    <property type="entry name" value="UBQ-conjugating_AS"/>
</dbReference>
<keyword evidence="2" id="KW-0833">Ubl conjugation pathway</keyword>
<dbReference type="Pfam" id="PF00179">
    <property type="entry name" value="UQ_con"/>
    <property type="match status" value="1"/>
</dbReference>
<organism evidence="6 7">
    <name type="scientific">Aureococcus anophagefferens</name>
    <name type="common">Harmful bloom alga</name>
    <dbReference type="NCBI Taxonomy" id="44056"/>
    <lineage>
        <taxon>Eukaryota</taxon>
        <taxon>Sar</taxon>
        <taxon>Stramenopiles</taxon>
        <taxon>Ochrophyta</taxon>
        <taxon>Pelagophyceae</taxon>
        <taxon>Pelagomonadales</taxon>
        <taxon>Pelagomonadaceae</taxon>
        <taxon>Aureococcus</taxon>
    </lineage>
</organism>
<dbReference type="PROSITE" id="PS00183">
    <property type="entry name" value="UBC_1"/>
    <property type="match status" value="1"/>
</dbReference>
<accession>A0ABR1FUD1</accession>
<dbReference type="PROSITE" id="PS50127">
    <property type="entry name" value="UBC_2"/>
    <property type="match status" value="1"/>
</dbReference>
<dbReference type="PANTHER" id="PTHR24067">
    <property type="entry name" value="UBIQUITIN-CONJUGATING ENZYME E2"/>
    <property type="match status" value="1"/>
</dbReference>
<feature type="compositionally biased region" description="Basic and acidic residues" evidence="4">
    <location>
        <begin position="500"/>
        <end position="509"/>
    </location>
</feature>
<evidence type="ECO:0000256" key="3">
    <source>
        <dbReference type="PROSITE-ProRule" id="PRU10133"/>
    </source>
</evidence>
<dbReference type="SUPFAM" id="SSF54495">
    <property type="entry name" value="UBC-like"/>
    <property type="match status" value="1"/>
</dbReference>
<protein>
    <submittedName>
        <fullName evidence="6">Ubiquitin-conjugating enzyme</fullName>
    </submittedName>
</protein>
<dbReference type="EMBL" id="JBBJCI010000229">
    <property type="protein sequence ID" value="KAK7238607.1"/>
    <property type="molecule type" value="Genomic_DNA"/>
</dbReference>
<feature type="compositionally biased region" description="Acidic residues" evidence="4">
    <location>
        <begin position="464"/>
        <end position="476"/>
    </location>
</feature>
<feature type="region of interest" description="Disordered" evidence="4">
    <location>
        <begin position="447"/>
        <end position="509"/>
    </location>
</feature>
<reference evidence="6 7" key="1">
    <citation type="submission" date="2024-03" db="EMBL/GenBank/DDBJ databases">
        <title>Aureococcus anophagefferens CCMP1851 and Kratosvirus quantuckense: Draft genome of a second virus-susceptible host strain in the model system.</title>
        <authorList>
            <person name="Chase E."/>
            <person name="Truchon A.R."/>
            <person name="Schepens W."/>
            <person name="Wilhelm S.W."/>
        </authorList>
    </citation>
    <scope>NUCLEOTIDE SEQUENCE [LARGE SCALE GENOMIC DNA]</scope>
    <source>
        <strain evidence="6 7">CCMP1851</strain>
    </source>
</reference>
<dbReference type="InterPro" id="IPR000608">
    <property type="entry name" value="UBC"/>
</dbReference>
<proteinExistence type="predicted"/>
<keyword evidence="7" id="KW-1185">Reference proteome</keyword>
<dbReference type="Gene3D" id="3.10.110.10">
    <property type="entry name" value="Ubiquitin Conjugating Enzyme"/>
    <property type="match status" value="1"/>
</dbReference>
<evidence type="ECO:0000256" key="1">
    <source>
        <dbReference type="ARBA" id="ARBA00022679"/>
    </source>
</evidence>
<feature type="active site" description="Glycyl thioester intermediate" evidence="3">
    <location>
        <position position="380"/>
    </location>
</feature>
<dbReference type="Proteomes" id="UP001363151">
    <property type="component" value="Unassembled WGS sequence"/>
</dbReference>
<dbReference type="InterPro" id="IPR050113">
    <property type="entry name" value="Ub_conjugating_enzyme"/>
</dbReference>
<feature type="region of interest" description="Disordered" evidence="4">
    <location>
        <begin position="1"/>
        <end position="20"/>
    </location>
</feature>
<evidence type="ECO:0000259" key="5">
    <source>
        <dbReference type="PROSITE" id="PS50127"/>
    </source>
</evidence>
<feature type="compositionally biased region" description="Polar residues" evidence="4">
    <location>
        <begin position="1"/>
        <end position="12"/>
    </location>
</feature>
<keyword evidence="1" id="KW-0808">Transferase</keyword>
<dbReference type="InterPro" id="IPR016135">
    <property type="entry name" value="UBQ-conjugating_enzyme/RWD"/>
</dbReference>
<sequence>MRRGFLSQQRQSHAPAPAPAPAPIDGKCLVCAAARTASDRNADARVFGAPACAACVSRWGDDVELRTPGECLRLLKLGRLAPHMEAYATTCPAFPALGDSDLAAALANLRANRAMGKKRAGAAPAAVGRPTGRLLDDATLLRMLRGPDYDVRGFEAPRTARALRGWVERSPEGFGLYGAYAFLEALLQNPGERRVVDAWACEKTVAVRRALRGRGARFVDAASLLALSLASRGAAYLFLHAAALWRTVAVAACPALDDGRGRRALEWRAALHFQRLRARHGAATAAPRVPATATCVPRLMVEAREMLGSPPPGLYASPADEKDVTRWICTICGPAGSAYEGGMFRLSADFPPDYPLNPPRVAFLTAIFHPNVDARSGRVCVDLLEPDHWTPAASIRVLLLSLQSLLCDPTALDAASPANVEAARLMATDRAAFDARSRADADASLDFYRNGEGPVQPESPPPPEPEDALGDDLDAEDERRLASLSVSGESAAPSDLFDDEPPRKRDRMV</sequence>
<name>A0ABR1FUD1_AURAN</name>
<evidence type="ECO:0000313" key="6">
    <source>
        <dbReference type="EMBL" id="KAK7238607.1"/>
    </source>
</evidence>
<evidence type="ECO:0000313" key="7">
    <source>
        <dbReference type="Proteomes" id="UP001363151"/>
    </source>
</evidence>
<feature type="domain" description="UBC core" evidence="5">
    <location>
        <begin position="294"/>
        <end position="446"/>
    </location>
</feature>
<dbReference type="SMART" id="SM00212">
    <property type="entry name" value="UBCc"/>
    <property type="match status" value="1"/>
</dbReference>
<evidence type="ECO:0000256" key="2">
    <source>
        <dbReference type="ARBA" id="ARBA00022786"/>
    </source>
</evidence>
<evidence type="ECO:0000256" key="4">
    <source>
        <dbReference type="SAM" id="MobiDB-lite"/>
    </source>
</evidence>
<comment type="caution">
    <text evidence="6">The sequence shown here is derived from an EMBL/GenBank/DDBJ whole genome shotgun (WGS) entry which is preliminary data.</text>
</comment>
<gene>
    <name evidence="6" type="ORF">SO694_00020216</name>
</gene>